<sequence>MHFEQICKTAKDGQILNENTLYNVGSESNLMIIKFHAKFDSKVRSLKCSNGIRILITLYFTIKYASLMHNTFKSKSAGPILIRIDHFAPTYLEKKMRKLSNDQLK</sequence>
<reference evidence="2" key="1">
    <citation type="submission" date="2013-10" db="EMBL/GenBank/DDBJ databases">
        <title>Genome sequencing of Onchocerca volvulus.</title>
        <authorList>
            <person name="Cotton J."/>
            <person name="Tsai J."/>
            <person name="Stanley E."/>
            <person name="Tracey A."/>
            <person name="Holroyd N."/>
            <person name="Lustigman S."/>
            <person name="Berriman M."/>
        </authorList>
    </citation>
    <scope>NUCLEOTIDE SEQUENCE</scope>
</reference>
<evidence type="ECO:0000313" key="1">
    <source>
        <dbReference type="EnsemblMetazoa" id="OVOC1037.1"/>
    </source>
</evidence>
<protein>
    <submittedName>
        <fullName evidence="1">Uncharacterized protein</fullName>
    </submittedName>
</protein>
<proteinExistence type="predicted"/>
<organism evidence="1 2">
    <name type="scientific">Onchocerca volvulus</name>
    <dbReference type="NCBI Taxonomy" id="6282"/>
    <lineage>
        <taxon>Eukaryota</taxon>
        <taxon>Metazoa</taxon>
        <taxon>Ecdysozoa</taxon>
        <taxon>Nematoda</taxon>
        <taxon>Chromadorea</taxon>
        <taxon>Rhabditida</taxon>
        <taxon>Spirurina</taxon>
        <taxon>Spiruromorpha</taxon>
        <taxon>Filarioidea</taxon>
        <taxon>Onchocercidae</taxon>
        <taxon>Onchocerca</taxon>
    </lineage>
</organism>
<dbReference type="Proteomes" id="UP000024404">
    <property type="component" value="Unassembled WGS sequence"/>
</dbReference>
<reference evidence="1" key="2">
    <citation type="submission" date="2022-06" db="UniProtKB">
        <authorList>
            <consortium name="EnsemblMetazoa"/>
        </authorList>
    </citation>
    <scope>IDENTIFICATION</scope>
</reference>
<accession>A0A8R1XKJ3</accession>
<dbReference type="AlphaFoldDB" id="A0A8R1XKJ3"/>
<keyword evidence="2" id="KW-1185">Reference proteome</keyword>
<dbReference type="EnsemblMetazoa" id="OVOC1037.1">
    <property type="protein sequence ID" value="OVOC1037.1"/>
    <property type="gene ID" value="WBGene00237846"/>
</dbReference>
<name>A0A8R1XKJ3_ONCVO</name>
<dbReference type="EMBL" id="CMVM020000023">
    <property type="status" value="NOT_ANNOTATED_CDS"/>
    <property type="molecule type" value="Genomic_DNA"/>
</dbReference>
<evidence type="ECO:0000313" key="2">
    <source>
        <dbReference type="Proteomes" id="UP000024404"/>
    </source>
</evidence>